<dbReference type="Pfam" id="PF01656">
    <property type="entry name" value="CbiA"/>
    <property type="match status" value="1"/>
</dbReference>
<protein>
    <submittedName>
        <fullName evidence="2">ParA family protein</fullName>
    </submittedName>
</protein>
<dbReference type="InterPro" id="IPR027417">
    <property type="entry name" value="P-loop_NTPase"/>
</dbReference>
<evidence type="ECO:0000313" key="3">
    <source>
        <dbReference type="Proteomes" id="UP000505210"/>
    </source>
</evidence>
<dbReference type="EMBL" id="CP053661">
    <property type="protein sequence ID" value="QKD81208.1"/>
    <property type="molecule type" value="Genomic_DNA"/>
</dbReference>
<dbReference type="Gene3D" id="3.40.50.300">
    <property type="entry name" value="P-loop containing nucleotide triphosphate hydrolases"/>
    <property type="match status" value="1"/>
</dbReference>
<evidence type="ECO:0000259" key="1">
    <source>
        <dbReference type="Pfam" id="PF01656"/>
    </source>
</evidence>
<sequence>MLSSQAESELIAHCLISELTWLPNKTCGCDRPSVSSGTAKGGVGKTTAAIHLAAFLQAQGETLPIDADPNRSATG</sequence>
<dbReference type="CDD" id="cd02042">
    <property type="entry name" value="ParAB_family"/>
    <property type="match status" value="1"/>
</dbReference>
<feature type="domain" description="CobQ/CobB/MinD/ParA nucleotide binding" evidence="1">
    <location>
        <begin position="39"/>
        <end position="74"/>
    </location>
</feature>
<gene>
    <name evidence="2" type="ORF">HPC62_02605</name>
</gene>
<name>A0A6M8B4A1_9CYAN</name>
<organism evidence="2 3">
    <name type="scientific">Thermoleptolyngbya sichuanensis A183</name>
    <dbReference type="NCBI Taxonomy" id="2737172"/>
    <lineage>
        <taxon>Bacteria</taxon>
        <taxon>Bacillati</taxon>
        <taxon>Cyanobacteriota</taxon>
        <taxon>Cyanophyceae</taxon>
        <taxon>Oculatellales</taxon>
        <taxon>Oculatellaceae</taxon>
        <taxon>Thermoleptolyngbya</taxon>
        <taxon>Thermoleptolyngbya sichuanensis</taxon>
    </lineage>
</organism>
<dbReference type="AlphaFoldDB" id="A0A6M8B4A1"/>
<dbReference type="KEGG" id="theu:HPC62_02605"/>
<reference evidence="2 3" key="1">
    <citation type="submission" date="2020-05" db="EMBL/GenBank/DDBJ databases">
        <title>Complete genome sequence of of a novel Thermoleptolyngbya strain isolated from hot springs of Ganzi, Sichuan China.</title>
        <authorList>
            <person name="Tang J."/>
            <person name="Daroch M."/>
            <person name="Li L."/>
            <person name="Waleron K."/>
            <person name="Waleron M."/>
            <person name="Waleron M."/>
        </authorList>
    </citation>
    <scope>NUCLEOTIDE SEQUENCE [LARGE SCALE GENOMIC DNA]</scope>
    <source>
        <strain evidence="2 3">PKUAC-SCTA183</strain>
    </source>
</reference>
<proteinExistence type="predicted"/>
<evidence type="ECO:0000313" key="2">
    <source>
        <dbReference type="EMBL" id="QKD81208.1"/>
    </source>
</evidence>
<dbReference type="SUPFAM" id="SSF52540">
    <property type="entry name" value="P-loop containing nucleoside triphosphate hydrolases"/>
    <property type="match status" value="1"/>
</dbReference>
<accession>A0A6M8B4A1</accession>
<dbReference type="Proteomes" id="UP000505210">
    <property type="component" value="Chromosome"/>
</dbReference>
<keyword evidence="3" id="KW-1185">Reference proteome</keyword>
<dbReference type="InterPro" id="IPR002586">
    <property type="entry name" value="CobQ/CobB/MinD/ParA_Nub-bd_dom"/>
</dbReference>